<organism evidence="13 14">
    <name type="scientific">Rhinolophus ferrumequinum</name>
    <name type="common">Greater horseshoe bat</name>
    <dbReference type="NCBI Taxonomy" id="59479"/>
    <lineage>
        <taxon>Eukaryota</taxon>
        <taxon>Metazoa</taxon>
        <taxon>Chordata</taxon>
        <taxon>Craniata</taxon>
        <taxon>Vertebrata</taxon>
        <taxon>Euteleostomi</taxon>
        <taxon>Mammalia</taxon>
        <taxon>Eutheria</taxon>
        <taxon>Laurasiatheria</taxon>
        <taxon>Chiroptera</taxon>
        <taxon>Yinpterochiroptera</taxon>
        <taxon>Rhinolophoidea</taxon>
        <taxon>Rhinolophidae</taxon>
        <taxon>Rhinolophinae</taxon>
        <taxon>Rhinolophus</taxon>
    </lineage>
</organism>
<dbReference type="GO" id="GO:0033005">
    <property type="term" value="P:positive regulation of mast cell activation"/>
    <property type="evidence" value="ECO:0007669"/>
    <property type="project" value="TreeGrafter"/>
</dbReference>
<dbReference type="AlphaFoldDB" id="A0A671FID0"/>
<dbReference type="GO" id="GO:0001786">
    <property type="term" value="F:phosphatidylserine binding"/>
    <property type="evidence" value="ECO:0007669"/>
    <property type="project" value="TreeGrafter"/>
</dbReference>
<evidence type="ECO:0000256" key="1">
    <source>
        <dbReference type="ARBA" id="ARBA00004251"/>
    </source>
</evidence>
<keyword evidence="7" id="KW-1015">Disulfide bond</keyword>
<keyword evidence="14" id="KW-1185">Reference proteome</keyword>
<dbReference type="InterPro" id="IPR007110">
    <property type="entry name" value="Ig-like_dom"/>
</dbReference>
<sequence length="233" mass="25624">MEYSPILWLHEGKWSHHSSADAVVSQVRVSGVVGQSVTLPCTYSTAGGVTAMCWGRGPCPWYLCSNQLIKTDGHRVIFQRNKRYELNGPISKGNVSLTIKNATQADSGIYCCRVELSGWFNDLKVNILLEMKPDGNGTVAEPSDGVWEYNETHMCLEEKERMTTNEALYIGISIPIVLLLAILTAIITKSKSCQEKANDTLEGKSISGVKVESRVSKSSRPPSICVCVCNWPP</sequence>
<evidence type="ECO:0000256" key="6">
    <source>
        <dbReference type="ARBA" id="ARBA00023136"/>
    </source>
</evidence>
<protein>
    <recommendedName>
        <fullName evidence="12">Ig-like domain-containing protein</fullName>
    </recommendedName>
</protein>
<dbReference type="GO" id="GO:0009986">
    <property type="term" value="C:cell surface"/>
    <property type="evidence" value="ECO:0007669"/>
    <property type="project" value="TreeGrafter"/>
</dbReference>
<accession>A0A671FID0</accession>
<reference evidence="14" key="3">
    <citation type="submission" date="2018-12" db="EMBL/GenBank/DDBJ databases">
        <title>G10K-VGP greater horseshoe bat female genome, primary haplotype.</title>
        <authorList>
            <person name="Teeling E."/>
            <person name="Myers G."/>
            <person name="Vernes S."/>
            <person name="Pippel M."/>
            <person name="Winkler S."/>
            <person name="Fedrigo O."/>
            <person name="Rhie A."/>
            <person name="Koren S."/>
            <person name="Phillippy A."/>
            <person name="Lewin H."/>
            <person name="Damas J."/>
            <person name="Howe K."/>
            <person name="Mountcastle J."/>
            <person name="Jarvis E.D."/>
        </authorList>
    </citation>
    <scope>NUCLEOTIDE SEQUENCE [LARGE SCALE GENOMIC DNA]</scope>
</reference>
<dbReference type="SUPFAM" id="SSF48726">
    <property type="entry name" value="Immunoglobulin"/>
    <property type="match status" value="1"/>
</dbReference>
<evidence type="ECO:0000256" key="5">
    <source>
        <dbReference type="ARBA" id="ARBA00022989"/>
    </source>
</evidence>
<dbReference type="GO" id="GO:0006911">
    <property type="term" value="P:phagocytosis, engulfment"/>
    <property type="evidence" value="ECO:0007669"/>
    <property type="project" value="TreeGrafter"/>
</dbReference>
<dbReference type="InParanoid" id="A0A671FID0"/>
<keyword evidence="9" id="KW-0393">Immunoglobulin domain</keyword>
<keyword evidence="3 11" id="KW-0812">Transmembrane</keyword>
<evidence type="ECO:0000256" key="9">
    <source>
        <dbReference type="ARBA" id="ARBA00023319"/>
    </source>
</evidence>
<comment type="subcellular location">
    <subcellularLocation>
        <location evidence="1">Cell membrane</location>
        <topology evidence="1">Single-pass type I membrane protein</topology>
    </subcellularLocation>
</comment>
<dbReference type="GO" id="GO:0001618">
    <property type="term" value="F:virus receptor activity"/>
    <property type="evidence" value="ECO:0007669"/>
    <property type="project" value="TreeGrafter"/>
</dbReference>
<dbReference type="Pfam" id="PF07686">
    <property type="entry name" value="V-set"/>
    <property type="match status" value="1"/>
</dbReference>
<reference evidence="13" key="5">
    <citation type="submission" date="2025-09" db="UniProtKB">
        <authorList>
            <consortium name="Ensembl"/>
        </authorList>
    </citation>
    <scope>IDENTIFICATION</scope>
</reference>
<evidence type="ECO:0000313" key="13">
    <source>
        <dbReference type="Ensembl" id="ENSRFEP00010025346.1"/>
    </source>
</evidence>
<dbReference type="InterPro" id="IPR052331">
    <property type="entry name" value="TIM_domain-containing_protein"/>
</dbReference>
<evidence type="ECO:0000256" key="7">
    <source>
        <dbReference type="ARBA" id="ARBA00023157"/>
    </source>
</evidence>
<reference evidence="13 14" key="2">
    <citation type="journal article" date="2018" name="Annu Rev Anim Biosci">
        <title>Bat Biology, Genomes, and the Bat1K Project: To Generate Chromosome-Level Genomes for All Living Bat Species.</title>
        <authorList>
            <person name="Teeling E.C."/>
            <person name="Vernes S.C."/>
            <person name="Davalos L.M."/>
            <person name="Ray D.A."/>
            <person name="Gilbert M.T.P."/>
            <person name="Myers E."/>
        </authorList>
    </citation>
    <scope>NUCLEOTIDE SEQUENCE</scope>
</reference>
<evidence type="ECO:0000256" key="10">
    <source>
        <dbReference type="ARBA" id="ARBA00038203"/>
    </source>
</evidence>
<keyword evidence="8" id="KW-0325">Glycoprotein</keyword>
<dbReference type="Proteomes" id="UP000472240">
    <property type="component" value="Chromosome 24"/>
</dbReference>
<comment type="similarity">
    <text evidence="10">Belongs to the immunoglobulin superfamily. TIM family.</text>
</comment>
<name>A0A671FID0_RHIFE</name>
<dbReference type="Gene3D" id="2.60.40.10">
    <property type="entry name" value="Immunoglobulins"/>
    <property type="match status" value="1"/>
</dbReference>
<dbReference type="SMART" id="SM00409">
    <property type="entry name" value="IG"/>
    <property type="match status" value="1"/>
</dbReference>
<evidence type="ECO:0000256" key="4">
    <source>
        <dbReference type="ARBA" id="ARBA00022729"/>
    </source>
</evidence>
<dbReference type="FunCoup" id="A0A671FID0">
    <property type="interactions" value="51"/>
</dbReference>
<keyword evidence="2" id="KW-1003">Cell membrane</keyword>
<evidence type="ECO:0000256" key="11">
    <source>
        <dbReference type="SAM" id="Phobius"/>
    </source>
</evidence>
<evidence type="ECO:0000256" key="8">
    <source>
        <dbReference type="ARBA" id="ARBA00023180"/>
    </source>
</evidence>
<evidence type="ECO:0000256" key="3">
    <source>
        <dbReference type="ARBA" id="ARBA00022692"/>
    </source>
</evidence>
<dbReference type="InterPro" id="IPR003599">
    <property type="entry name" value="Ig_sub"/>
</dbReference>
<reference evidence="13 14" key="1">
    <citation type="journal article" date="2015" name="Annu Rev Anim Biosci">
        <title>The Genome 10K Project: a way forward.</title>
        <authorList>
            <person name="Koepfli K.P."/>
            <person name="Paten B."/>
            <person name="O'Brien S.J."/>
            <person name="Koepfli K.P."/>
            <person name="Paten B."/>
            <person name="Antunes A."/>
            <person name="Belov K."/>
            <person name="Bustamante C."/>
            <person name="Castoe T.A."/>
            <person name="Clawson H."/>
            <person name="Crawford A.J."/>
            <person name="Diekhans M."/>
            <person name="Distel D."/>
            <person name="Durbin R."/>
            <person name="Earl D."/>
            <person name="Fujita M.K."/>
            <person name="Gamble T."/>
            <person name="Georges A."/>
            <person name="Gemmell N."/>
            <person name="Gilbert M.T."/>
            <person name="Graves J.M."/>
            <person name="Green R.E."/>
            <person name="Hickey G."/>
            <person name="Jarvis E.D."/>
            <person name="Johnson W."/>
            <person name="Komissarov A."/>
            <person name="Korf I."/>
            <person name="Kuhn R."/>
            <person name="Larkin D.M."/>
            <person name="Lewin H."/>
            <person name="Lopez J.V."/>
            <person name="Ma J."/>
            <person name="Marques-Bonet T."/>
            <person name="Miller W."/>
            <person name="Murphy R."/>
            <person name="Pevzner P."/>
            <person name="Shapiro B."/>
            <person name="Steiner C."/>
            <person name="Tamazian G."/>
            <person name="Venkatesh B."/>
            <person name="Wang J."/>
            <person name="Wayne R."/>
            <person name="Wiley E."/>
            <person name="Yang H."/>
            <person name="Zhang G."/>
            <person name="Haussler D."/>
            <person name="Ryder O."/>
            <person name="O'Brien S.J."/>
        </authorList>
    </citation>
    <scope>NUCLEOTIDE SEQUENCE</scope>
</reference>
<dbReference type="GeneTree" id="ENSGT00940000159345"/>
<dbReference type="PROSITE" id="PS50835">
    <property type="entry name" value="IG_LIKE"/>
    <property type="match status" value="1"/>
</dbReference>
<dbReference type="GO" id="GO:0005886">
    <property type="term" value="C:plasma membrane"/>
    <property type="evidence" value="ECO:0007669"/>
    <property type="project" value="UniProtKB-SubCell"/>
</dbReference>
<keyword evidence="5 11" id="KW-1133">Transmembrane helix</keyword>
<dbReference type="InterPro" id="IPR036179">
    <property type="entry name" value="Ig-like_dom_sf"/>
</dbReference>
<evidence type="ECO:0000256" key="2">
    <source>
        <dbReference type="ARBA" id="ARBA00022475"/>
    </source>
</evidence>
<dbReference type="PANTHER" id="PTHR47009">
    <property type="entry name" value="HEPATITIS A VIRUS CELLULAR RECEPTOR 1 HOMOLOG"/>
    <property type="match status" value="1"/>
</dbReference>
<evidence type="ECO:0000259" key="12">
    <source>
        <dbReference type="PROSITE" id="PS50835"/>
    </source>
</evidence>
<feature type="domain" description="Ig-like" evidence="12">
    <location>
        <begin position="34"/>
        <end position="126"/>
    </location>
</feature>
<proteinExistence type="inferred from homology"/>
<dbReference type="PANTHER" id="PTHR47009:SF1">
    <property type="entry name" value="HEPATITIS A VIRUS CELLULAR RECEPTOR 1"/>
    <property type="match status" value="1"/>
</dbReference>
<keyword evidence="6 11" id="KW-0472">Membrane</keyword>
<dbReference type="FunFam" id="2.60.40.10:FF:000774">
    <property type="entry name" value="Hepatitis A virus cellular receptor 1"/>
    <property type="match status" value="1"/>
</dbReference>
<dbReference type="OMA" id="EYNETHM"/>
<evidence type="ECO:0000313" key="14">
    <source>
        <dbReference type="Proteomes" id="UP000472240"/>
    </source>
</evidence>
<dbReference type="InterPro" id="IPR013783">
    <property type="entry name" value="Ig-like_fold"/>
</dbReference>
<feature type="transmembrane region" description="Helical" evidence="11">
    <location>
        <begin position="167"/>
        <end position="187"/>
    </location>
</feature>
<dbReference type="Ensembl" id="ENSRFET00010027545.1">
    <property type="protein sequence ID" value="ENSRFEP00010025346.1"/>
    <property type="gene ID" value="ENSRFEG00010016830.1"/>
</dbReference>
<dbReference type="InterPro" id="IPR013106">
    <property type="entry name" value="Ig_V-set"/>
</dbReference>
<keyword evidence="4" id="KW-0732">Signal</keyword>
<reference evidence="13" key="4">
    <citation type="submission" date="2025-08" db="UniProtKB">
        <authorList>
            <consortium name="Ensembl"/>
        </authorList>
    </citation>
    <scope>IDENTIFICATION</scope>
</reference>